<keyword evidence="1" id="KW-0677">Repeat</keyword>
<dbReference type="RefSeq" id="WP_110830696.1">
    <property type="nucleotide sequence ID" value="NZ_QKLU01000004.1"/>
</dbReference>
<dbReference type="InterPro" id="IPR050745">
    <property type="entry name" value="Multifunctional_regulatory"/>
</dbReference>
<evidence type="ECO:0000313" key="4">
    <source>
        <dbReference type="EMBL" id="PYF73941.1"/>
    </source>
</evidence>
<dbReference type="InterPro" id="IPR002110">
    <property type="entry name" value="Ankyrin_rpt"/>
</dbReference>
<sequence length="396" mass="44672">MEQEISLIQALKQGHFEQARELLNSGHQLPENLSDYERTAVLDSLVRSKTFELILLLMENGFIERDIYEYDSFRGSIFESLFKYLAADEDSLSFLEQFTGKLQSLSSEVQDQTLLGVALEHGTDLRFIKCLVQAGCSLDYKNNAEENYLYQVVNNHSLSLRNIDKGLEYLKYLVDQGLEVNQGNIVGTTPLQMAIDRNKKPYVDFLLENGADPNASDRAGKSPFYAAVVHQFNLELYEKLARYSSVDFEATSAEGEALLPAYMRMLNRAGETELKLLARLLEDGGDPYQTAHHYGKAKSVLDWAAEKSLDVLKTVVEKGNVEINRQDDQGNTVLHKVCAVQVNYDKEAAKELYRKAKFLLEQGADANLQNDKDQSALNLASDDNLKSKTVELLMQQ</sequence>
<dbReference type="PROSITE" id="PS50297">
    <property type="entry name" value="ANK_REP_REGION"/>
    <property type="match status" value="1"/>
</dbReference>
<dbReference type="AlphaFoldDB" id="A0A318UCG3"/>
<evidence type="ECO:0000256" key="1">
    <source>
        <dbReference type="ARBA" id="ARBA00022737"/>
    </source>
</evidence>
<gene>
    <name evidence="4" type="ORF">B0O44_104111</name>
</gene>
<proteinExistence type="predicted"/>
<dbReference type="Proteomes" id="UP000248198">
    <property type="component" value="Unassembled WGS sequence"/>
</dbReference>
<dbReference type="PANTHER" id="PTHR24189">
    <property type="entry name" value="MYOTROPHIN"/>
    <property type="match status" value="1"/>
</dbReference>
<organism evidence="4 5">
    <name type="scientific">Pedobacter nutrimenti</name>
    <dbReference type="NCBI Taxonomy" id="1241337"/>
    <lineage>
        <taxon>Bacteria</taxon>
        <taxon>Pseudomonadati</taxon>
        <taxon>Bacteroidota</taxon>
        <taxon>Sphingobacteriia</taxon>
        <taxon>Sphingobacteriales</taxon>
        <taxon>Sphingobacteriaceae</taxon>
        <taxon>Pedobacter</taxon>
    </lineage>
</organism>
<keyword evidence="2 3" id="KW-0040">ANK repeat</keyword>
<feature type="repeat" description="ANK" evidence="3">
    <location>
        <begin position="186"/>
        <end position="218"/>
    </location>
</feature>
<dbReference type="EMBL" id="QKLU01000004">
    <property type="protein sequence ID" value="PYF73941.1"/>
    <property type="molecule type" value="Genomic_DNA"/>
</dbReference>
<evidence type="ECO:0000256" key="2">
    <source>
        <dbReference type="ARBA" id="ARBA00023043"/>
    </source>
</evidence>
<dbReference type="InterPro" id="IPR036770">
    <property type="entry name" value="Ankyrin_rpt-contain_sf"/>
</dbReference>
<dbReference type="SMART" id="SM00248">
    <property type="entry name" value="ANK"/>
    <property type="match status" value="5"/>
</dbReference>
<accession>A0A318UCG3</accession>
<keyword evidence="5" id="KW-1185">Reference proteome</keyword>
<dbReference type="OrthoDB" id="5657095at2"/>
<name>A0A318UCG3_9SPHI</name>
<dbReference type="Pfam" id="PF12796">
    <property type="entry name" value="Ank_2"/>
    <property type="match status" value="1"/>
</dbReference>
<evidence type="ECO:0000313" key="5">
    <source>
        <dbReference type="Proteomes" id="UP000248198"/>
    </source>
</evidence>
<dbReference type="Gene3D" id="1.25.40.20">
    <property type="entry name" value="Ankyrin repeat-containing domain"/>
    <property type="match status" value="2"/>
</dbReference>
<protein>
    <submittedName>
        <fullName evidence="4">Ankyrin repeat protein</fullName>
    </submittedName>
</protein>
<evidence type="ECO:0000256" key="3">
    <source>
        <dbReference type="PROSITE-ProRule" id="PRU00023"/>
    </source>
</evidence>
<dbReference type="SUPFAM" id="SSF48403">
    <property type="entry name" value="Ankyrin repeat"/>
    <property type="match status" value="1"/>
</dbReference>
<comment type="caution">
    <text evidence="4">The sequence shown here is derived from an EMBL/GenBank/DDBJ whole genome shotgun (WGS) entry which is preliminary data.</text>
</comment>
<reference evidence="4 5" key="1">
    <citation type="submission" date="2018-06" db="EMBL/GenBank/DDBJ databases">
        <title>Genomic Encyclopedia of Archaeal and Bacterial Type Strains, Phase II (KMG-II): from individual species to whole genera.</title>
        <authorList>
            <person name="Goeker M."/>
        </authorList>
    </citation>
    <scope>NUCLEOTIDE SEQUENCE [LARGE SCALE GENOMIC DNA]</scope>
    <source>
        <strain evidence="4 5">DSM 27372</strain>
    </source>
</reference>
<dbReference type="PROSITE" id="PS50088">
    <property type="entry name" value="ANK_REPEAT"/>
    <property type="match status" value="1"/>
</dbReference>